<dbReference type="Pfam" id="PF13649">
    <property type="entry name" value="Methyltransf_25"/>
    <property type="match status" value="1"/>
</dbReference>
<keyword evidence="2" id="KW-0808">Transferase</keyword>
<comment type="caution">
    <text evidence="2">The sequence shown here is derived from an EMBL/GenBank/DDBJ whole genome shotgun (WGS) entry which is preliminary data.</text>
</comment>
<feature type="domain" description="Methyltransferase" evidence="1">
    <location>
        <begin position="51"/>
        <end position="147"/>
    </location>
</feature>
<keyword evidence="2" id="KW-0489">Methyltransferase</keyword>
<dbReference type="Gene3D" id="3.40.50.150">
    <property type="entry name" value="Vaccinia Virus protein VP39"/>
    <property type="match status" value="1"/>
</dbReference>
<name>A0A7V5PQ33_CALAY</name>
<dbReference type="PANTHER" id="PTHR43591">
    <property type="entry name" value="METHYLTRANSFERASE"/>
    <property type="match status" value="1"/>
</dbReference>
<sequence length="216" mass="25565">MNKIYPESKVEIQGFMARHYDGLLNMVTFGKYESFIRSAIRRLHLKEDEAVLDLGCGTGKNACLMRRYLSENGYILGLDISEEMGAQFRKNCSRFANVEFRTQRIDVPFELDRPFDRAFISFVIHGFPQEVRLKIIQNVHRNLKPGGLFSILDFGYFKVKEMPFYYRIPFTTVECPYAFDFVERDWKAILKEQGFSFAEEYFWFKNYARLLTVKKD</sequence>
<gene>
    <name evidence="2" type="ORF">ENJ89_08305</name>
</gene>
<evidence type="ECO:0000259" key="1">
    <source>
        <dbReference type="Pfam" id="PF13649"/>
    </source>
</evidence>
<organism evidence="2">
    <name type="scientific">Caldithrix abyssi</name>
    <dbReference type="NCBI Taxonomy" id="187145"/>
    <lineage>
        <taxon>Bacteria</taxon>
        <taxon>Pseudomonadati</taxon>
        <taxon>Calditrichota</taxon>
        <taxon>Calditrichia</taxon>
        <taxon>Calditrichales</taxon>
        <taxon>Calditrichaceae</taxon>
        <taxon>Caldithrix</taxon>
    </lineage>
</organism>
<reference evidence="2" key="1">
    <citation type="journal article" date="2020" name="mSystems">
        <title>Genome- and Community-Level Interaction Insights into Carbon Utilization and Element Cycling Functions of Hydrothermarchaeota in Hydrothermal Sediment.</title>
        <authorList>
            <person name="Zhou Z."/>
            <person name="Liu Y."/>
            <person name="Xu W."/>
            <person name="Pan J."/>
            <person name="Luo Z.H."/>
            <person name="Li M."/>
        </authorList>
    </citation>
    <scope>NUCLEOTIDE SEQUENCE [LARGE SCALE GENOMIC DNA]</scope>
    <source>
        <strain evidence="2">HyVt-527</strain>
    </source>
</reference>
<dbReference type="SUPFAM" id="SSF53335">
    <property type="entry name" value="S-adenosyl-L-methionine-dependent methyltransferases"/>
    <property type="match status" value="1"/>
</dbReference>
<dbReference type="Proteomes" id="UP000886124">
    <property type="component" value="Unassembled WGS sequence"/>
</dbReference>
<dbReference type="GO" id="GO:0032259">
    <property type="term" value="P:methylation"/>
    <property type="evidence" value="ECO:0007669"/>
    <property type="project" value="UniProtKB-KW"/>
</dbReference>
<protein>
    <submittedName>
        <fullName evidence="2">Class I SAM-dependent methyltransferase</fullName>
    </submittedName>
</protein>
<dbReference type="EMBL" id="DROD01000533">
    <property type="protein sequence ID" value="HHJ53182.1"/>
    <property type="molecule type" value="Genomic_DNA"/>
</dbReference>
<dbReference type="CDD" id="cd02440">
    <property type="entry name" value="AdoMet_MTases"/>
    <property type="match status" value="1"/>
</dbReference>
<dbReference type="InterPro" id="IPR029063">
    <property type="entry name" value="SAM-dependent_MTases_sf"/>
</dbReference>
<dbReference type="InterPro" id="IPR041698">
    <property type="entry name" value="Methyltransf_25"/>
</dbReference>
<accession>A0A7V5PQ33</accession>
<proteinExistence type="predicted"/>
<evidence type="ECO:0000313" key="2">
    <source>
        <dbReference type="EMBL" id="HHJ53182.1"/>
    </source>
</evidence>
<dbReference type="GO" id="GO:0008168">
    <property type="term" value="F:methyltransferase activity"/>
    <property type="evidence" value="ECO:0007669"/>
    <property type="project" value="UniProtKB-KW"/>
</dbReference>
<dbReference type="AlphaFoldDB" id="A0A7V5PQ33"/>